<dbReference type="RefSeq" id="WP_108435323.1">
    <property type="nucleotide sequence ID" value="NZ_CP028918.1"/>
</dbReference>
<feature type="domain" description="Yip1" evidence="6">
    <location>
        <begin position="15"/>
        <end position="183"/>
    </location>
</feature>
<evidence type="ECO:0000256" key="1">
    <source>
        <dbReference type="ARBA" id="ARBA00004141"/>
    </source>
</evidence>
<keyword evidence="8" id="KW-1185">Reference proteome</keyword>
<evidence type="ECO:0000313" key="7">
    <source>
        <dbReference type="EMBL" id="AWB48504.1"/>
    </source>
</evidence>
<feature type="transmembrane region" description="Helical" evidence="5">
    <location>
        <begin position="135"/>
        <end position="155"/>
    </location>
</feature>
<gene>
    <name evidence="7" type="ORF">HYN69_08260</name>
</gene>
<comment type="subcellular location">
    <subcellularLocation>
        <location evidence="1">Membrane</location>
        <topology evidence="1">Multi-pass membrane protein</topology>
    </subcellularLocation>
</comment>
<feature type="transmembrane region" description="Helical" evidence="5">
    <location>
        <begin position="167"/>
        <end position="190"/>
    </location>
</feature>
<evidence type="ECO:0000256" key="3">
    <source>
        <dbReference type="ARBA" id="ARBA00022989"/>
    </source>
</evidence>
<keyword evidence="3 5" id="KW-1133">Transmembrane helix</keyword>
<accession>A0A2S0UL09</accession>
<name>A0A2S0UL09_9RHOB</name>
<dbReference type="KEGG" id="geh:HYN69_08260"/>
<evidence type="ECO:0000256" key="2">
    <source>
        <dbReference type="ARBA" id="ARBA00022692"/>
    </source>
</evidence>
<evidence type="ECO:0000259" key="6">
    <source>
        <dbReference type="Pfam" id="PF04893"/>
    </source>
</evidence>
<evidence type="ECO:0000313" key="8">
    <source>
        <dbReference type="Proteomes" id="UP000244496"/>
    </source>
</evidence>
<keyword evidence="4 5" id="KW-0472">Membrane</keyword>
<organism evidence="7 8">
    <name type="scientific">Paragemmobacter aquarius</name>
    <dbReference type="NCBI Taxonomy" id="2169400"/>
    <lineage>
        <taxon>Bacteria</taxon>
        <taxon>Pseudomonadati</taxon>
        <taxon>Pseudomonadota</taxon>
        <taxon>Alphaproteobacteria</taxon>
        <taxon>Rhodobacterales</taxon>
        <taxon>Paracoccaceae</taxon>
        <taxon>Paragemmobacter</taxon>
    </lineage>
</organism>
<dbReference type="GO" id="GO:0016020">
    <property type="term" value="C:membrane"/>
    <property type="evidence" value="ECO:0007669"/>
    <property type="project" value="UniProtKB-SubCell"/>
</dbReference>
<feature type="transmembrane region" description="Helical" evidence="5">
    <location>
        <begin position="107"/>
        <end position="129"/>
    </location>
</feature>
<dbReference type="OrthoDB" id="7688451at2"/>
<feature type="transmembrane region" description="Helical" evidence="5">
    <location>
        <begin position="74"/>
        <end position="95"/>
    </location>
</feature>
<protein>
    <submittedName>
        <fullName evidence="7">YIP1 family protein</fullName>
    </submittedName>
</protein>
<evidence type="ECO:0000256" key="5">
    <source>
        <dbReference type="SAM" id="Phobius"/>
    </source>
</evidence>
<reference evidence="7 8" key="1">
    <citation type="submission" date="2018-04" db="EMBL/GenBank/DDBJ databases">
        <title>Genome sequencing of Gemmobacter.</title>
        <authorList>
            <person name="Yi H."/>
            <person name="Baek M.-G."/>
        </authorList>
    </citation>
    <scope>NUCLEOTIDE SEQUENCE [LARGE SCALE GENOMIC DNA]</scope>
    <source>
        <strain evidence="7 8">HYN0069</strain>
    </source>
</reference>
<dbReference type="Pfam" id="PF04893">
    <property type="entry name" value="Yip1"/>
    <property type="match status" value="1"/>
</dbReference>
<evidence type="ECO:0000256" key="4">
    <source>
        <dbReference type="ARBA" id="ARBA00023136"/>
    </source>
</evidence>
<keyword evidence="2 5" id="KW-0812">Transmembrane</keyword>
<dbReference type="InterPro" id="IPR006977">
    <property type="entry name" value="Yip1_dom"/>
</dbReference>
<proteinExistence type="predicted"/>
<feature type="transmembrane region" description="Helical" evidence="5">
    <location>
        <begin position="35"/>
        <end position="54"/>
    </location>
</feature>
<dbReference type="Proteomes" id="UP000244496">
    <property type="component" value="Chromosome"/>
</dbReference>
<dbReference type="EMBL" id="CP028918">
    <property type="protein sequence ID" value="AWB48504.1"/>
    <property type="molecule type" value="Genomic_DNA"/>
</dbReference>
<sequence>MDVTVGGLVALLKLTFQNPRKAAAMIVQSGLPDNARWAALVLMAVASAIVMYAVSAMAPTIGPDGEVIAMPGPFFWAGMVGFGMGVTALLVYGVGRWRGGSGSLPDAVLLVAWLQVVQLALVFMQMVLLVVMPPLASLLEVASVVIFLWLLTNFVAELHGFRSVGMVLAGVIATFVVMVLVMTVVLLPFFPAGI</sequence>
<dbReference type="AlphaFoldDB" id="A0A2S0UL09"/>